<dbReference type="Proteomes" id="UP000515511">
    <property type="component" value="Chromosome"/>
</dbReference>
<dbReference type="CDD" id="cd04496">
    <property type="entry name" value="SSB_OBF"/>
    <property type="match status" value="1"/>
</dbReference>
<dbReference type="RefSeq" id="WP_185277588.1">
    <property type="nucleotide sequence ID" value="NZ_CP043641.1"/>
</dbReference>
<gene>
    <name evidence="4" type="ORF">F1C12_04255</name>
</gene>
<sequence>MTETVAVRGTVATSPRHIVPEAGAPITSFRLVTNDRRRERRSGATVPDAPSNWFTVTAFDELAVSAAACIARGDPLLVSGRLCVRDWEGEQLGVTVEIEAEAIGHDLTWGRSEFTRSTAGIRLPAAGGAVSDAPGERPDPAAGQGDPTGAGP</sequence>
<proteinExistence type="predicted"/>
<evidence type="ECO:0000256" key="3">
    <source>
        <dbReference type="SAM" id="MobiDB-lite"/>
    </source>
</evidence>
<reference evidence="5" key="1">
    <citation type="submission" date="2019-09" db="EMBL/GenBank/DDBJ databases">
        <title>Antimicrobial potential of Antarctic Bacteria.</title>
        <authorList>
            <person name="Benaud N."/>
            <person name="Edwards R.J."/>
            <person name="Ferrari B.C."/>
        </authorList>
    </citation>
    <scope>NUCLEOTIDE SEQUENCE [LARGE SCALE GENOMIC DNA]</scope>
    <source>
        <strain evidence="5">INR9</strain>
    </source>
</reference>
<organism evidence="4 5">
    <name type="scientific">Leifsonia shinshuensis</name>
    <dbReference type="NCBI Taxonomy" id="150026"/>
    <lineage>
        <taxon>Bacteria</taxon>
        <taxon>Bacillati</taxon>
        <taxon>Actinomycetota</taxon>
        <taxon>Actinomycetes</taxon>
        <taxon>Micrococcales</taxon>
        <taxon>Microbacteriaceae</taxon>
        <taxon>Leifsonia</taxon>
    </lineage>
</organism>
<dbReference type="PROSITE" id="PS50935">
    <property type="entry name" value="SSB"/>
    <property type="match status" value="1"/>
</dbReference>
<keyword evidence="1 2" id="KW-0238">DNA-binding</keyword>
<name>A0A7G6Y7G0_9MICO</name>
<dbReference type="InterPro" id="IPR000424">
    <property type="entry name" value="Primosome_PriB/ssb"/>
</dbReference>
<dbReference type="EMBL" id="CP043641">
    <property type="protein sequence ID" value="QNE34425.1"/>
    <property type="molecule type" value="Genomic_DNA"/>
</dbReference>
<dbReference type="AlphaFoldDB" id="A0A7G6Y7G0"/>
<dbReference type="KEGG" id="lse:F1C12_04255"/>
<evidence type="ECO:0000256" key="1">
    <source>
        <dbReference type="ARBA" id="ARBA00023125"/>
    </source>
</evidence>
<accession>A0A7G6Y7G0</accession>
<evidence type="ECO:0000313" key="5">
    <source>
        <dbReference type="Proteomes" id="UP000515511"/>
    </source>
</evidence>
<protein>
    <submittedName>
        <fullName evidence="4">Single-stranded DNA-binding protein</fullName>
    </submittedName>
</protein>
<dbReference type="SUPFAM" id="SSF50249">
    <property type="entry name" value="Nucleic acid-binding proteins"/>
    <property type="match status" value="1"/>
</dbReference>
<feature type="region of interest" description="Disordered" evidence="3">
    <location>
        <begin position="123"/>
        <end position="152"/>
    </location>
</feature>
<dbReference type="Pfam" id="PF00436">
    <property type="entry name" value="SSB"/>
    <property type="match status" value="1"/>
</dbReference>
<dbReference type="GO" id="GO:0003697">
    <property type="term" value="F:single-stranded DNA binding"/>
    <property type="evidence" value="ECO:0007669"/>
    <property type="project" value="InterPro"/>
</dbReference>
<dbReference type="InterPro" id="IPR012340">
    <property type="entry name" value="NA-bd_OB-fold"/>
</dbReference>
<evidence type="ECO:0000313" key="4">
    <source>
        <dbReference type="EMBL" id="QNE34425.1"/>
    </source>
</evidence>
<dbReference type="Gene3D" id="2.40.50.140">
    <property type="entry name" value="Nucleic acid-binding proteins"/>
    <property type="match status" value="1"/>
</dbReference>
<evidence type="ECO:0000256" key="2">
    <source>
        <dbReference type="PROSITE-ProRule" id="PRU00252"/>
    </source>
</evidence>